<comment type="caution">
    <text evidence="8">The sequence shown here is derived from an EMBL/GenBank/DDBJ whole genome shotgun (WGS) entry which is preliminary data.</text>
</comment>
<feature type="domain" description="PARP catalytic" evidence="7">
    <location>
        <begin position="29"/>
        <end position="211"/>
    </location>
</feature>
<dbReference type="GO" id="GO:0003714">
    <property type="term" value="F:transcription corepressor activity"/>
    <property type="evidence" value="ECO:0007669"/>
    <property type="project" value="TreeGrafter"/>
</dbReference>
<accession>A0A819ZP54</accession>
<dbReference type="GO" id="GO:0005737">
    <property type="term" value="C:cytoplasm"/>
    <property type="evidence" value="ECO:0007669"/>
    <property type="project" value="TreeGrafter"/>
</dbReference>
<keyword evidence="2 6" id="KW-0328">Glycosyltransferase</keyword>
<reference evidence="8" key="1">
    <citation type="submission" date="2021-02" db="EMBL/GenBank/DDBJ databases">
        <authorList>
            <person name="Nowell W R."/>
        </authorList>
    </citation>
    <scope>NUCLEOTIDE SEQUENCE</scope>
</reference>
<dbReference type="SUPFAM" id="SSF56399">
    <property type="entry name" value="ADP-ribosylation"/>
    <property type="match status" value="1"/>
</dbReference>
<evidence type="ECO:0000256" key="3">
    <source>
        <dbReference type="ARBA" id="ARBA00022679"/>
    </source>
</evidence>
<dbReference type="GO" id="GO:0003950">
    <property type="term" value="F:NAD+ poly-ADP-ribosyltransferase activity"/>
    <property type="evidence" value="ECO:0007669"/>
    <property type="project" value="UniProtKB-UniRule"/>
</dbReference>
<dbReference type="PROSITE" id="PS51059">
    <property type="entry name" value="PARP_CATALYTIC"/>
    <property type="match status" value="1"/>
</dbReference>
<name>A0A819ZP54_9BILA</name>
<dbReference type="Proteomes" id="UP000663823">
    <property type="component" value="Unassembled WGS sequence"/>
</dbReference>
<evidence type="ECO:0000256" key="1">
    <source>
        <dbReference type="ARBA" id="ARBA00004123"/>
    </source>
</evidence>
<organism evidence="8 9">
    <name type="scientific">Rotaria sordida</name>
    <dbReference type="NCBI Taxonomy" id="392033"/>
    <lineage>
        <taxon>Eukaryota</taxon>
        <taxon>Metazoa</taxon>
        <taxon>Spiralia</taxon>
        <taxon>Gnathifera</taxon>
        <taxon>Rotifera</taxon>
        <taxon>Eurotatoria</taxon>
        <taxon>Bdelloidea</taxon>
        <taxon>Philodinida</taxon>
        <taxon>Philodinidae</taxon>
        <taxon>Rotaria</taxon>
    </lineage>
</organism>
<dbReference type="AlphaFoldDB" id="A0A819ZP54"/>
<keyword evidence="4 6" id="KW-0520">NAD</keyword>
<keyword evidence="3 6" id="KW-0808">Transferase</keyword>
<comment type="subcellular location">
    <subcellularLocation>
        <location evidence="1">Nucleus</location>
    </subcellularLocation>
</comment>
<proteinExistence type="predicted"/>
<sequence>MTTRKQEKCNKSLVRLFLEHAAKSLIYKPPSTWESTKGNQRRFQLQITTDEYKSISEKFGQDMHGTSTKIIRIERIQNEAWYIQYLAHSREFQTRINEINEKRLYHGCPEASANKIIESWFNRSFAGVNGVVYGVGVYFSSDATYSHRYATPNGRGERNMFLARVLVGKMAPGNSSMKTPPDGYDSTTDNKHIFVTYHDAQILLTKIYIYL</sequence>
<dbReference type="Gene3D" id="3.90.228.10">
    <property type="match status" value="1"/>
</dbReference>
<protein>
    <recommendedName>
        <fullName evidence="6">Poly [ADP-ribose] polymerase</fullName>
        <shortName evidence="6">PARP</shortName>
        <ecNumber evidence="6">2.4.2.-</ecNumber>
    </recommendedName>
</protein>
<keyword evidence="5" id="KW-0539">Nucleus</keyword>
<evidence type="ECO:0000256" key="5">
    <source>
        <dbReference type="ARBA" id="ARBA00023242"/>
    </source>
</evidence>
<dbReference type="EMBL" id="CAJOAX010017210">
    <property type="protein sequence ID" value="CAF4171392.1"/>
    <property type="molecule type" value="Genomic_DNA"/>
</dbReference>
<dbReference type="GO" id="GO:0005634">
    <property type="term" value="C:nucleus"/>
    <property type="evidence" value="ECO:0007669"/>
    <property type="project" value="UniProtKB-SubCell"/>
</dbReference>
<dbReference type="Pfam" id="PF00644">
    <property type="entry name" value="PARP"/>
    <property type="match status" value="1"/>
</dbReference>
<dbReference type="InterPro" id="IPR052056">
    <property type="entry name" value="Mono-ARTD/PARP"/>
</dbReference>
<evidence type="ECO:0000256" key="4">
    <source>
        <dbReference type="ARBA" id="ARBA00023027"/>
    </source>
</evidence>
<evidence type="ECO:0000259" key="7">
    <source>
        <dbReference type="PROSITE" id="PS51059"/>
    </source>
</evidence>
<dbReference type="GO" id="GO:0010629">
    <property type="term" value="P:negative regulation of gene expression"/>
    <property type="evidence" value="ECO:0007669"/>
    <property type="project" value="TreeGrafter"/>
</dbReference>
<evidence type="ECO:0000256" key="2">
    <source>
        <dbReference type="ARBA" id="ARBA00022676"/>
    </source>
</evidence>
<dbReference type="PANTHER" id="PTHR14453:SF67">
    <property type="entry name" value="POLY [ADP-RIBOSE] POLYMERASE"/>
    <property type="match status" value="1"/>
</dbReference>
<evidence type="ECO:0000256" key="6">
    <source>
        <dbReference type="RuleBase" id="RU362114"/>
    </source>
</evidence>
<dbReference type="PANTHER" id="PTHR14453">
    <property type="entry name" value="PARP/ZINC FINGER CCCH TYPE DOMAIN CONTAINING PROTEIN"/>
    <property type="match status" value="1"/>
</dbReference>
<dbReference type="InterPro" id="IPR012317">
    <property type="entry name" value="Poly(ADP-ribose)pol_cat_dom"/>
</dbReference>
<evidence type="ECO:0000313" key="9">
    <source>
        <dbReference type="Proteomes" id="UP000663823"/>
    </source>
</evidence>
<gene>
    <name evidence="8" type="ORF">OTI717_LOCUS37218</name>
</gene>
<evidence type="ECO:0000313" key="8">
    <source>
        <dbReference type="EMBL" id="CAF4171392.1"/>
    </source>
</evidence>
<dbReference type="EC" id="2.4.2.-" evidence="6"/>